<evidence type="ECO:0000256" key="2">
    <source>
        <dbReference type="ARBA" id="ARBA00022475"/>
    </source>
</evidence>
<keyword evidence="6" id="KW-0675">Receptor</keyword>
<evidence type="ECO:0000313" key="10">
    <source>
        <dbReference type="Proteomes" id="UP001153709"/>
    </source>
</evidence>
<evidence type="ECO:0000256" key="6">
    <source>
        <dbReference type="ARBA" id="ARBA00023170"/>
    </source>
</evidence>
<dbReference type="GO" id="GO:0005886">
    <property type="term" value="C:plasma membrane"/>
    <property type="evidence" value="ECO:0007669"/>
    <property type="project" value="UniProtKB-SubCell"/>
</dbReference>
<keyword evidence="4 8" id="KW-1133">Transmembrane helix</keyword>
<name>A0A9N9SKK0_DIABA</name>
<feature type="transmembrane region" description="Helical" evidence="8">
    <location>
        <begin position="1358"/>
        <end position="1376"/>
    </location>
</feature>
<comment type="subcellular location">
    <subcellularLocation>
        <location evidence="1">Cell membrane</location>
        <topology evidence="1">Multi-pass membrane protein</topology>
    </subcellularLocation>
</comment>
<gene>
    <name evidence="9" type="ORF">DIABBA_LOCUS720</name>
</gene>
<feature type="transmembrane region" description="Helical" evidence="8">
    <location>
        <begin position="930"/>
        <end position="951"/>
    </location>
</feature>
<organism evidence="9 10">
    <name type="scientific">Diabrotica balteata</name>
    <name type="common">Banded cucumber beetle</name>
    <dbReference type="NCBI Taxonomy" id="107213"/>
    <lineage>
        <taxon>Eukaryota</taxon>
        <taxon>Metazoa</taxon>
        <taxon>Ecdysozoa</taxon>
        <taxon>Arthropoda</taxon>
        <taxon>Hexapoda</taxon>
        <taxon>Insecta</taxon>
        <taxon>Pterygota</taxon>
        <taxon>Neoptera</taxon>
        <taxon>Endopterygota</taxon>
        <taxon>Coleoptera</taxon>
        <taxon>Polyphaga</taxon>
        <taxon>Cucujiformia</taxon>
        <taxon>Chrysomeloidea</taxon>
        <taxon>Chrysomelidae</taxon>
        <taxon>Galerucinae</taxon>
        <taxon>Diabroticina</taxon>
        <taxon>Diabroticites</taxon>
        <taxon>Diabrotica</taxon>
    </lineage>
</organism>
<evidence type="ECO:0000256" key="3">
    <source>
        <dbReference type="ARBA" id="ARBA00022692"/>
    </source>
</evidence>
<evidence type="ECO:0000256" key="4">
    <source>
        <dbReference type="ARBA" id="ARBA00022989"/>
    </source>
</evidence>
<feature type="transmembrane region" description="Helical" evidence="8">
    <location>
        <begin position="880"/>
        <end position="899"/>
    </location>
</feature>
<evidence type="ECO:0000256" key="8">
    <source>
        <dbReference type="SAM" id="Phobius"/>
    </source>
</evidence>
<dbReference type="EMBL" id="OU898276">
    <property type="protein sequence ID" value="CAG9826619.1"/>
    <property type="molecule type" value="Genomic_DNA"/>
</dbReference>
<evidence type="ECO:0000256" key="7">
    <source>
        <dbReference type="ARBA" id="ARBA00023180"/>
    </source>
</evidence>
<dbReference type="SUPFAM" id="SSF53850">
    <property type="entry name" value="Periplasmic binding protein-like II"/>
    <property type="match status" value="1"/>
</dbReference>
<dbReference type="Gene3D" id="3.30.420.10">
    <property type="entry name" value="Ribonuclease H-like superfamily/Ribonuclease H"/>
    <property type="match status" value="1"/>
</dbReference>
<dbReference type="PANTHER" id="PTHR42643:SF30">
    <property type="entry name" value="IONOTROPIC RECEPTOR 40A-RELATED"/>
    <property type="match status" value="1"/>
</dbReference>
<sequence length="1614" mass="187437">MTDWLTAQNINFVPERDNPPNVPQARLIEEFWAILSQMVYYNGWKAQNEDRLRRRILQKFREIDLEPVQRLIADARPNLFNEILNEDAHIYQTFQCSLRTCTKKSPTPKSLNFFKGVDFESLPPVQALWYFYPPFVINPEEGIHIEIINMIVTNIKLKINLLFSTAYKSKMVDIMTNDKSTQLITSRKDALKHSFKFGAPSQFSLQLMKHSYDPLDVALVQTGLVIDCGSAKECLDRIAFQKDIMTIKLLMPLQSLIPKMYLDSNGRSLFYITDTDKHHYQFSIYFQKGHHLYDIFNTKLMGLKDSGIVDFLYKKYKRNYTKAMTLANLLFSTAYKSKMVDIMTNDKSTQLITSRKDALKHSFKFGVPGQFPLQLMKHSYDPLDVALVKKNLVIDCGSAKECLDRIAFQKDIMTMHLLMPLQSLIPKILLFSTAYKSKMVDIMTNDKSTQLITSKEDAIKHSFKFGVPGQFAIQLMKRSHDPLDIALFQKGLIIDCGSLVECLDRVAFQKDMMTMRLLMPMQSLLPRMYLDSNGRSLFYVTDTVNIRFHFSIYFQKGHHLYDIFNTKLMGLKDSGIVDFLYKKYKRNYTKAMTLAKIEKVSVQLILAKMFVCDCANLYSNWTNISSLEKCVSYILKSTVDHKDIVYLVNTDLKISHPAIYINTEYEVNLILQQEPTVYILTGNIDGVITQLFNNSLLNPRAKFILVQSTINNKTDIFNHYFLRQVLIIEYKMEERDYQLFKCTAESCYVTEDSCYKTYINGTIFDISQQGVWDKLDVVWTLHAPYIITPTTGVHMKIINLIATHMNLKLNYIHTPYPVVPLAIDPLFRRNEYDMCSIQFTNLTKQFDKTIDVTEDMTVYIIPRIIVTKELKMFYLEFETLIWYHFLILILILFVLFKIINALIPKTDVISAFDVILGVLLEGVTSMNARIFSLKILLINYILFCLLFSTAYKSKMFDVMKTDLSSQLISTTEDLLKYEFKVALPTEYVKLFKMSQDPFDTIIVANNRIVNCLNFTICLNRVAFQKDVVTTRLLRPTQALIPQYYLDSEGRSLLYIIKRPFSVPYYFSLLFRKGHPLFEEFNKNIFLLKQAGFVDYLIQNQQRSYEKAIALANIKSSFRYSALNLKILQSTFFVYFLGNVTKILPLLNELSVLNSRGLFIIICTAINHDEKYILDKYFIQKVYIIVKNEDANMYEVFQCSFRRCLNKNIIRSCLGFLKNIKFQNLPAVQALWSFYPPFVINSEEGIHIELINIIASTVKLKINYTISLHVANPFEIDPEFCKGSYDIFINAIVFPSPLFDNTYTFTEDVTVMVFPVINVNNNWKLFYGEFHLCVWGCFLGLILLLCVIFKMFSAFTNKISILNIIVGGLLGVTQISTRKVSMRILILNYSIFGLLFTTVYKSKMVDIMRSDQSTQLLTSKKDALKYLFKFGAPGQSSIDLMKYSQNPVDVALLQKDLIINCVTSVECVNRTAFQKDIMSMKLLKPLQSLLPTLYLDSNGRSLLYVSNMFEYHFYFSIYFKKSHYLFNIFNTRLMNLKDNGVVDYLYKKYKRNYTKAMTLAKLKNVKGYSNLTLKTFQTTFYAYIIFVIFSLFVFTVEIFLGYKSTKKLICIHAFL</sequence>
<feature type="transmembrane region" description="Helical" evidence="8">
    <location>
        <begin position="1331"/>
        <end position="1352"/>
    </location>
</feature>
<feature type="transmembrane region" description="Helical" evidence="8">
    <location>
        <begin position="1383"/>
        <end position="1399"/>
    </location>
</feature>
<keyword evidence="7" id="KW-0325">Glycoprotein</keyword>
<accession>A0A9N9SKK0</accession>
<dbReference type="Proteomes" id="UP001153709">
    <property type="component" value="Chromosome 1"/>
</dbReference>
<dbReference type="PANTHER" id="PTHR42643">
    <property type="entry name" value="IONOTROPIC RECEPTOR 20A-RELATED"/>
    <property type="match status" value="1"/>
</dbReference>
<feature type="transmembrane region" description="Helical" evidence="8">
    <location>
        <begin position="1579"/>
        <end position="1601"/>
    </location>
</feature>
<protein>
    <submittedName>
        <fullName evidence="9">Uncharacterized protein</fullName>
    </submittedName>
</protein>
<dbReference type="GO" id="GO:0003676">
    <property type="term" value="F:nucleic acid binding"/>
    <property type="evidence" value="ECO:0007669"/>
    <property type="project" value="InterPro"/>
</dbReference>
<keyword evidence="5 8" id="KW-0472">Membrane</keyword>
<keyword evidence="10" id="KW-1185">Reference proteome</keyword>
<keyword evidence="3 8" id="KW-0812">Transmembrane</keyword>
<evidence type="ECO:0000256" key="5">
    <source>
        <dbReference type="ARBA" id="ARBA00023136"/>
    </source>
</evidence>
<dbReference type="InterPro" id="IPR052192">
    <property type="entry name" value="Insect_Ionotropic_Sensory_Rcpt"/>
</dbReference>
<keyword evidence="2" id="KW-1003">Cell membrane</keyword>
<evidence type="ECO:0000256" key="1">
    <source>
        <dbReference type="ARBA" id="ARBA00004651"/>
    </source>
</evidence>
<proteinExistence type="predicted"/>
<evidence type="ECO:0000313" key="9">
    <source>
        <dbReference type="EMBL" id="CAG9826619.1"/>
    </source>
</evidence>
<dbReference type="OrthoDB" id="6506757at2759"/>
<reference evidence="9" key="1">
    <citation type="submission" date="2022-01" db="EMBL/GenBank/DDBJ databases">
        <authorList>
            <person name="King R."/>
        </authorList>
    </citation>
    <scope>NUCLEOTIDE SEQUENCE</scope>
</reference>
<dbReference type="InterPro" id="IPR036397">
    <property type="entry name" value="RNaseH_sf"/>
</dbReference>